<keyword evidence="2 3" id="KW-0143">Chaperone</keyword>
<comment type="caution">
    <text evidence="8">The sequence shown here is derived from an EMBL/GenBank/DDBJ whole genome shotgun (WGS) entry which is preliminary data.</text>
</comment>
<dbReference type="GO" id="GO:0042803">
    <property type="term" value="F:protein homodimerization activity"/>
    <property type="evidence" value="ECO:0007669"/>
    <property type="project" value="InterPro"/>
</dbReference>
<comment type="similarity">
    <text evidence="1 3 5">Belongs to the GrpE family.</text>
</comment>
<feature type="coiled-coil region" evidence="6">
    <location>
        <begin position="33"/>
        <end position="60"/>
    </location>
</feature>
<evidence type="ECO:0000256" key="2">
    <source>
        <dbReference type="ARBA" id="ARBA00023186"/>
    </source>
</evidence>
<evidence type="ECO:0000256" key="5">
    <source>
        <dbReference type="RuleBase" id="RU004478"/>
    </source>
</evidence>
<name>A0A4R8DQI3_9BACT</name>
<comment type="subunit">
    <text evidence="3">Homodimer.</text>
</comment>
<evidence type="ECO:0000256" key="6">
    <source>
        <dbReference type="SAM" id="Coils"/>
    </source>
</evidence>
<dbReference type="SUPFAM" id="SSF51064">
    <property type="entry name" value="Head domain of nucleotide exchange factor GrpE"/>
    <property type="match status" value="1"/>
</dbReference>
<keyword evidence="6" id="KW-0175">Coiled coil</keyword>
<evidence type="ECO:0000313" key="9">
    <source>
        <dbReference type="Proteomes" id="UP000294498"/>
    </source>
</evidence>
<evidence type="ECO:0000256" key="4">
    <source>
        <dbReference type="RuleBase" id="RU000639"/>
    </source>
</evidence>
<keyword evidence="9" id="KW-1185">Reference proteome</keyword>
<dbReference type="Gene3D" id="2.30.22.10">
    <property type="entry name" value="Head domain of nucleotide exchange factor GrpE"/>
    <property type="match status" value="1"/>
</dbReference>
<dbReference type="Gene3D" id="3.90.20.20">
    <property type="match status" value="1"/>
</dbReference>
<dbReference type="GO" id="GO:0000774">
    <property type="term" value="F:adenyl-nucleotide exchange factor activity"/>
    <property type="evidence" value="ECO:0007669"/>
    <property type="project" value="InterPro"/>
</dbReference>
<dbReference type="PRINTS" id="PR00773">
    <property type="entry name" value="GRPEPROTEIN"/>
</dbReference>
<protein>
    <recommendedName>
        <fullName evidence="3 4">Protein GrpE</fullName>
    </recommendedName>
    <alternativeName>
        <fullName evidence="3">HSP-70 cofactor</fullName>
    </alternativeName>
</protein>
<dbReference type="GO" id="GO:0005737">
    <property type="term" value="C:cytoplasm"/>
    <property type="evidence" value="ECO:0007669"/>
    <property type="project" value="UniProtKB-SubCell"/>
</dbReference>
<dbReference type="HAMAP" id="MF_01151">
    <property type="entry name" value="GrpE"/>
    <property type="match status" value="1"/>
</dbReference>
<comment type="subcellular location">
    <subcellularLocation>
        <location evidence="3">Cytoplasm</location>
    </subcellularLocation>
</comment>
<evidence type="ECO:0000256" key="3">
    <source>
        <dbReference type="HAMAP-Rule" id="MF_01151"/>
    </source>
</evidence>
<dbReference type="InterPro" id="IPR013805">
    <property type="entry name" value="GrpE_CC"/>
</dbReference>
<dbReference type="GO" id="GO:0051082">
    <property type="term" value="F:unfolded protein binding"/>
    <property type="evidence" value="ECO:0007669"/>
    <property type="project" value="TreeGrafter"/>
</dbReference>
<dbReference type="OrthoDB" id="9812586at2"/>
<feature type="region of interest" description="Disordered" evidence="7">
    <location>
        <begin position="1"/>
        <end position="20"/>
    </location>
</feature>
<dbReference type="InterPro" id="IPR009012">
    <property type="entry name" value="GrpE_head"/>
</dbReference>
<evidence type="ECO:0000313" key="8">
    <source>
        <dbReference type="EMBL" id="TDX00404.1"/>
    </source>
</evidence>
<organism evidence="8 9">
    <name type="scientific">Dinghuibacter silviterrae</name>
    <dbReference type="NCBI Taxonomy" id="1539049"/>
    <lineage>
        <taxon>Bacteria</taxon>
        <taxon>Pseudomonadati</taxon>
        <taxon>Bacteroidota</taxon>
        <taxon>Chitinophagia</taxon>
        <taxon>Chitinophagales</taxon>
        <taxon>Chitinophagaceae</taxon>
        <taxon>Dinghuibacter</taxon>
    </lineage>
</organism>
<dbReference type="Proteomes" id="UP000294498">
    <property type="component" value="Unassembled WGS sequence"/>
</dbReference>
<dbReference type="EMBL" id="SODV01000001">
    <property type="protein sequence ID" value="TDX00404.1"/>
    <property type="molecule type" value="Genomic_DNA"/>
</dbReference>
<sequence>MTEKEFQEKNGASRQEEDINVDENVAGTAHLQEAMDESEVEKLQQELQDQKDKYLRLYAEFDNFKRRSAKERVELIQTAGREVIQSLLDVLDDCDRAEKQLDNASDITQVREGVLLVFNKLRNALQSKGLKPMESLHTPFDVEKHDAITEIPAPTPELVGKVLDEVQKGYYLGDKIIRHAKVVVGK</sequence>
<dbReference type="PANTHER" id="PTHR21237">
    <property type="entry name" value="GRPE PROTEIN"/>
    <property type="match status" value="1"/>
</dbReference>
<gene>
    <name evidence="3" type="primary">grpE</name>
    <name evidence="8" type="ORF">EDB95_1427</name>
</gene>
<dbReference type="PROSITE" id="PS01071">
    <property type="entry name" value="GRPE"/>
    <property type="match status" value="1"/>
</dbReference>
<dbReference type="SUPFAM" id="SSF58014">
    <property type="entry name" value="Coiled-coil domain of nucleotide exchange factor GrpE"/>
    <property type="match status" value="1"/>
</dbReference>
<dbReference type="AlphaFoldDB" id="A0A4R8DQI3"/>
<dbReference type="InterPro" id="IPR000740">
    <property type="entry name" value="GrpE"/>
</dbReference>
<dbReference type="CDD" id="cd00446">
    <property type="entry name" value="GrpE"/>
    <property type="match status" value="1"/>
</dbReference>
<accession>A0A4R8DQI3</accession>
<evidence type="ECO:0000256" key="7">
    <source>
        <dbReference type="SAM" id="MobiDB-lite"/>
    </source>
</evidence>
<dbReference type="GO" id="GO:0006457">
    <property type="term" value="P:protein folding"/>
    <property type="evidence" value="ECO:0007669"/>
    <property type="project" value="InterPro"/>
</dbReference>
<evidence type="ECO:0000256" key="1">
    <source>
        <dbReference type="ARBA" id="ARBA00009054"/>
    </source>
</evidence>
<dbReference type="Pfam" id="PF01025">
    <property type="entry name" value="GrpE"/>
    <property type="match status" value="1"/>
</dbReference>
<reference evidence="8 9" key="1">
    <citation type="submission" date="2019-03" db="EMBL/GenBank/DDBJ databases">
        <title>Genomic Encyclopedia of Type Strains, Phase IV (KMG-IV): sequencing the most valuable type-strain genomes for metagenomic binning, comparative biology and taxonomic classification.</title>
        <authorList>
            <person name="Goeker M."/>
        </authorList>
    </citation>
    <scope>NUCLEOTIDE SEQUENCE [LARGE SCALE GENOMIC DNA]</scope>
    <source>
        <strain evidence="8 9">DSM 100059</strain>
    </source>
</reference>
<proteinExistence type="inferred from homology"/>
<dbReference type="PANTHER" id="PTHR21237:SF23">
    <property type="entry name" value="GRPE PROTEIN HOMOLOG, MITOCHONDRIAL"/>
    <property type="match status" value="1"/>
</dbReference>
<keyword evidence="3 4" id="KW-0346">Stress response</keyword>
<comment type="function">
    <text evidence="3 4">Participates actively in the response to hyperosmotic and heat shock by preventing the aggregation of stress-denatured proteins, in association with DnaK and GrpE. It is the nucleotide exchange factor for DnaK and may function as a thermosensor. Unfolded proteins bind initially to DnaJ; upon interaction with the DnaJ-bound protein, DnaK hydrolyzes its bound ATP, resulting in the formation of a stable complex. GrpE releases ADP from DnaK; ATP binding to DnaK triggers the release of the substrate protein, thus completing the reaction cycle. Several rounds of ATP-dependent interactions between DnaJ, DnaK and GrpE are required for fully efficient folding.</text>
</comment>
<keyword evidence="3" id="KW-0963">Cytoplasm</keyword>
<dbReference type="RefSeq" id="WP_133992014.1">
    <property type="nucleotide sequence ID" value="NZ_SODV01000001.1"/>
</dbReference>
<dbReference type="GO" id="GO:0051087">
    <property type="term" value="F:protein-folding chaperone binding"/>
    <property type="evidence" value="ECO:0007669"/>
    <property type="project" value="InterPro"/>
</dbReference>